<feature type="compositionally biased region" description="Pro residues" evidence="1">
    <location>
        <begin position="47"/>
        <end position="57"/>
    </location>
</feature>
<organism evidence="2 3">
    <name type="scientific">Jatropha curcas</name>
    <name type="common">Barbados nut</name>
    <dbReference type="NCBI Taxonomy" id="180498"/>
    <lineage>
        <taxon>Eukaryota</taxon>
        <taxon>Viridiplantae</taxon>
        <taxon>Streptophyta</taxon>
        <taxon>Embryophyta</taxon>
        <taxon>Tracheophyta</taxon>
        <taxon>Spermatophyta</taxon>
        <taxon>Magnoliopsida</taxon>
        <taxon>eudicotyledons</taxon>
        <taxon>Gunneridae</taxon>
        <taxon>Pentapetalae</taxon>
        <taxon>rosids</taxon>
        <taxon>fabids</taxon>
        <taxon>Malpighiales</taxon>
        <taxon>Euphorbiaceae</taxon>
        <taxon>Crotonoideae</taxon>
        <taxon>Jatropheae</taxon>
        <taxon>Jatropha</taxon>
    </lineage>
</organism>
<proteinExistence type="predicted"/>
<dbReference type="Proteomes" id="UP000027138">
    <property type="component" value="Unassembled WGS sequence"/>
</dbReference>
<accession>A0A067KZZ2</accession>
<evidence type="ECO:0000313" key="3">
    <source>
        <dbReference type="Proteomes" id="UP000027138"/>
    </source>
</evidence>
<keyword evidence="3" id="KW-1185">Reference proteome</keyword>
<protein>
    <submittedName>
        <fullName evidence="2">Uncharacterized protein</fullName>
    </submittedName>
</protein>
<dbReference type="AlphaFoldDB" id="A0A067KZZ2"/>
<gene>
    <name evidence="2" type="ORF">JCGZ_08275</name>
</gene>
<reference evidence="2 3" key="1">
    <citation type="journal article" date="2014" name="PLoS ONE">
        <title>Global Analysis of Gene Expression Profiles in Physic Nut (Jatropha curcas L.) Seedlings Exposed to Salt Stress.</title>
        <authorList>
            <person name="Zhang L."/>
            <person name="Zhang C."/>
            <person name="Wu P."/>
            <person name="Chen Y."/>
            <person name="Li M."/>
            <person name="Jiang H."/>
            <person name="Wu G."/>
        </authorList>
    </citation>
    <scope>NUCLEOTIDE SEQUENCE [LARGE SCALE GENOMIC DNA]</scope>
    <source>
        <strain evidence="3">cv. GZQX0401</strain>
        <tissue evidence="2">Young leaves</tissue>
    </source>
</reference>
<sequence>MVRGRAVDSNTSNSGPHGGHGRGRSTRGRGGTIPPPSSSTSRASPSAQPPVPPPLPSIPSSSTLFPEPADSSLASQSPTALEPHNKLSLVAG</sequence>
<evidence type="ECO:0000313" key="2">
    <source>
        <dbReference type="EMBL" id="KDP37434.1"/>
    </source>
</evidence>
<feature type="region of interest" description="Disordered" evidence="1">
    <location>
        <begin position="1"/>
        <end position="92"/>
    </location>
</feature>
<name>A0A067KZZ2_JATCU</name>
<evidence type="ECO:0000256" key="1">
    <source>
        <dbReference type="SAM" id="MobiDB-lite"/>
    </source>
</evidence>
<dbReference type="EMBL" id="KK914402">
    <property type="protein sequence ID" value="KDP37434.1"/>
    <property type="molecule type" value="Genomic_DNA"/>
</dbReference>